<comment type="caution">
    <text evidence="8">The sequence shown here is derived from an EMBL/GenBank/DDBJ whole genome shotgun (WGS) entry which is preliminary data.</text>
</comment>
<dbReference type="PANTHER" id="PTHR10159">
    <property type="entry name" value="DUAL SPECIFICITY PROTEIN PHOSPHATASE"/>
    <property type="match status" value="1"/>
</dbReference>
<evidence type="ECO:0000256" key="3">
    <source>
        <dbReference type="ARBA" id="ARBA00022801"/>
    </source>
</evidence>
<dbReference type="PROSITE" id="PS50054">
    <property type="entry name" value="TYR_PHOSPHATASE_DUAL"/>
    <property type="match status" value="1"/>
</dbReference>
<evidence type="ECO:0000313" key="9">
    <source>
        <dbReference type="Proteomes" id="UP001479436"/>
    </source>
</evidence>
<comment type="similarity">
    <text evidence="1">Belongs to the protein-tyrosine phosphatase family. Non-receptor class dual specificity subfamily.</text>
</comment>
<keyword evidence="4" id="KW-0904">Protein phosphatase</keyword>
<feature type="region of interest" description="Disordered" evidence="5">
    <location>
        <begin position="247"/>
        <end position="268"/>
    </location>
</feature>
<evidence type="ECO:0000256" key="4">
    <source>
        <dbReference type="ARBA" id="ARBA00022912"/>
    </source>
</evidence>
<reference evidence="8 9" key="1">
    <citation type="submission" date="2023-04" db="EMBL/GenBank/DDBJ databases">
        <title>Genome of Basidiobolus ranarum AG-B5.</title>
        <authorList>
            <person name="Stajich J.E."/>
            <person name="Carter-House D."/>
            <person name="Gryganskyi A."/>
        </authorList>
    </citation>
    <scope>NUCLEOTIDE SEQUENCE [LARGE SCALE GENOMIC DNA]</scope>
    <source>
        <strain evidence="8 9">AG-B5</strain>
    </source>
</reference>
<accession>A0ABR2VPR0</accession>
<dbReference type="InterPro" id="IPR000340">
    <property type="entry name" value="Dual-sp_phosphatase_cat-dom"/>
</dbReference>
<dbReference type="EC" id="3.1.3.48" evidence="2"/>
<name>A0ABR2VPR0_9FUNG</name>
<dbReference type="InterPro" id="IPR029021">
    <property type="entry name" value="Prot-tyrosine_phosphatase-like"/>
</dbReference>
<gene>
    <name evidence="8" type="primary">CPP1_5</name>
    <name evidence="8" type="ORF">K7432_014863</name>
</gene>
<feature type="compositionally biased region" description="Low complexity" evidence="5">
    <location>
        <begin position="248"/>
        <end position="268"/>
    </location>
</feature>
<dbReference type="SUPFAM" id="SSF52799">
    <property type="entry name" value="(Phosphotyrosine protein) phosphatases II"/>
    <property type="match status" value="1"/>
</dbReference>
<evidence type="ECO:0000259" key="6">
    <source>
        <dbReference type="PROSITE" id="PS50054"/>
    </source>
</evidence>
<evidence type="ECO:0000256" key="2">
    <source>
        <dbReference type="ARBA" id="ARBA00013064"/>
    </source>
</evidence>
<dbReference type="Proteomes" id="UP001479436">
    <property type="component" value="Unassembled WGS sequence"/>
</dbReference>
<evidence type="ECO:0000313" key="8">
    <source>
        <dbReference type="EMBL" id="KAK9687245.1"/>
    </source>
</evidence>
<evidence type="ECO:0000256" key="5">
    <source>
        <dbReference type="SAM" id="MobiDB-lite"/>
    </source>
</evidence>
<organism evidence="8 9">
    <name type="scientific">Basidiobolus ranarum</name>
    <dbReference type="NCBI Taxonomy" id="34480"/>
    <lineage>
        <taxon>Eukaryota</taxon>
        <taxon>Fungi</taxon>
        <taxon>Fungi incertae sedis</taxon>
        <taxon>Zoopagomycota</taxon>
        <taxon>Entomophthoromycotina</taxon>
        <taxon>Basidiobolomycetes</taxon>
        <taxon>Basidiobolales</taxon>
        <taxon>Basidiobolaceae</taxon>
        <taxon>Basidiobolus</taxon>
    </lineage>
</organism>
<dbReference type="Pfam" id="PF00782">
    <property type="entry name" value="DSPc"/>
    <property type="match status" value="1"/>
</dbReference>
<keyword evidence="3 8" id="KW-0378">Hydrolase</keyword>
<dbReference type="InterPro" id="IPR000387">
    <property type="entry name" value="Tyr_Pase_dom"/>
</dbReference>
<dbReference type="EMBL" id="JASJQH010008691">
    <property type="protein sequence ID" value="KAK9687245.1"/>
    <property type="molecule type" value="Genomic_DNA"/>
</dbReference>
<feature type="domain" description="Tyrosine-protein phosphatase" evidence="6">
    <location>
        <begin position="87"/>
        <end position="246"/>
    </location>
</feature>
<dbReference type="InterPro" id="IPR016130">
    <property type="entry name" value="Tyr_Pase_AS"/>
</dbReference>
<protein>
    <recommendedName>
        <fullName evidence="2">protein-tyrosine-phosphatase</fullName>
        <ecNumber evidence="2">3.1.3.48</ecNumber>
    </recommendedName>
</protein>
<feature type="domain" description="Tyrosine specific protein phosphatases" evidence="7">
    <location>
        <begin position="167"/>
        <end position="227"/>
    </location>
</feature>
<dbReference type="SMART" id="SM00195">
    <property type="entry name" value="DSPc"/>
    <property type="match status" value="1"/>
</dbReference>
<evidence type="ECO:0000259" key="7">
    <source>
        <dbReference type="PROSITE" id="PS50056"/>
    </source>
</evidence>
<evidence type="ECO:0000256" key="1">
    <source>
        <dbReference type="ARBA" id="ARBA00008601"/>
    </source>
</evidence>
<dbReference type="Gene3D" id="3.90.190.10">
    <property type="entry name" value="Protein tyrosine phosphatase superfamily"/>
    <property type="match status" value="1"/>
</dbReference>
<dbReference type="PROSITE" id="PS50056">
    <property type="entry name" value="TYR_PHOSPHATASE_2"/>
    <property type="match status" value="1"/>
</dbReference>
<dbReference type="PROSITE" id="PS00383">
    <property type="entry name" value="TYR_PHOSPHATASE_1"/>
    <property type="match status" value="1"/>
</dbReference>
<proteinExistence type="inferred from homology"/>
<dbReference type="PANTHER" id="PTHR10159:SF519">
    <property type="entry name" value="DUAL SPECIFICITY PROTEIN PHOSPHATASE MPK3"/>
    <property type="match status" value="1"/>
</dbReference>
<dbReference type="InterPro" id="IPR020422">
    <property type="entry name" value="TYR_PHOSPHATASE_DUAL_dom"/>
</dbReference>
<keyword evidence="9" id="KW-1185">Reference proteome</keyword>
<sequence length="268" mass="29007">MAVMLPQSISRSFSKATRSPLRLDIKKRHCKPLSLVIPQPSSPLSAPPLSNNSPTLITPISVASLLTHTLNPQEPASPLQESTYQAGPICILPNLYLGSEQNAQDKDKLGQSNIHFILNVAQEVDSPFFTEGETEAESNISLTPGSTPHALKYKKVNWSHNQERLSKDFSELFAFIDQARITGSGVLVHCQCGISRSASLVIAYVMRTLHLSLNQAYAFVKVRSPSISPNLSLVYQLIELESSLNLDGPSDFSDSGSSSSSAVSSPST</sequence>
<dbReference type="GO" id="GO:0004725">
    <property type="term" value="F:protein tyrosine phosphatase activity"/>
    <property type="evidence" value="ECO:0007669"/>
    <property type="project" value="UniProtKB-EC"/>
</dbReference>